<name>A0A9D7E383_9PROT</name>
<proteinExistence type="inferred from homology"/>
<gene>
    <name evidence="6" type="ORF">IPH26_10385</name>
</gene>
<dbReference type="Gene3D" id="1.10.150.250">
    <property type="entry name" value="Flavinator of succinate dehydrogenase"/>
    <property type="match status" value="1"/>
</dbReference>
<evidence type="ECO:0000256" key="3">
    <source>
        <dbReference type="ARBA" id="ARBA00019418"/>
    </source>
</evidence>
<protein>
    <recommendedName>
        <fullName evidence="3">FAD assembly factor SdhE</fullName>
    </recommendedName>
</protein>
<accession>A0A9D7E383</accession>
<dbReference type="GO" id="GO:0005737">
    <property type="term" value="C:cytoplasm"/>
    <property type="evidence" value="ECO:0007669"/>
    <property type="project" value="UniProtKB-SubCell"/>
</dbReference>
<dbReference type="PANTHER" id="PTHR39585:SF1">
    <property type="entry name" value="FAD ASSEMBLY FACTOR SDHE"/>
    <property type="match status" value="1"/>
</dbReference>
<dbReference type="Pfam" id="PF03937">
    <property type="entry name" value="Sdh5"/>
    <property type="match status" value="1"/>
</dbReference>
<sequence length="86" mass="10031">MEDNGNTPTINRGRLRWLASRHALLELDIVFRKFLDEHFDSLDEANLAVLEELLALEDHDLWEMISGRRECTEARWKELVGLLRAG</sequence>
<comment type="similarity">
    <text evidence="2">Belongs to the SdhE FAD assembly factor family.</text>
</comment>
<evidence type="ECO:0000256" key="2">
    <source>
        <dbReference type="ARBA" id="ARBA00008571"/>
    </source>
</evidence>
<dbReference type="GO" id="GO:0006105">
    <property type="term" value="P:succinate metabolic process"/>
    <property type="evidence" value="ECO:0007669"/>
    <property type="project" value="TreeGrafter"/>
</dbReference>
<evidence type="ECO:0000313" key="6">
    <source>
        <dbReference type="EMBL" id="MBK6973319.1"/>
    </source>
</evidence>
<dbReference type="InterPro" id="IPR050531">
    <property type="entry name" value="SdhE_FAD_assembly_factor"/>
</dbReference>
<keyword evidence="4" id="KW-0963">Cytoplasm</keyword>
<comment type="caution">
    <text evidence="6">The sequence shown here is derived from an EMBL/GenBank/DDBJ whole genome shotgun (WGS) entry which is preliminary data.</text>
</comment>
<dbReference type="SUPFAM" id="SSF109910">
    <property type="entry name" value="YgfY-like"/>
    <property type="match status" value="1"/>
</dbReference>
<dbReference type="AlphaFoldDB" id="A0A9D7E383"/>
<reference evidence="7" key="1">
    <citation type="journal article" date="2021" name="Nat. Commun.">
        <title>Connecting structure to function with the recovery of over 1000 high-quality metagenome-assembled genomes from activated sludge using long-read sequencing.</title>
        <authorList>
            <person name="Singleton C.M."/>
            <person name="Petriglieri F."/>
            <person name="Kristensen J.M."/>
            <person name="Kirkegaard R.H."/>
            <person name="Michaelsen T.Y."/>
            <person name="Andersen M.H."/>
            <person name="Kondrotaite Z."/>
            <person name="Karst S.M."/>
            <person name="Dueholm M.S."/>
            <person name="Nielsen P.H."/>
            <person name="Albertsen M."/>
        </authorList>
    </citation>
    <scope>NUCLEOTIDE SEQUENCE [LARGE SCALE GENOMIC DNA]</scope>
</reference>
<evidence type="ECO:0000313" key="7">
    <source>
        <dbReference type="Proteomes" id="UP000807785"/>
    </source>
</evidence>
<dbReference type="InterPro" id="IPR036714">
    <property type="entry name" value="SDH_sf"/>
</dbReference>
<evidence type="ECO:0000256" key="1">
    <source>
        <dbReference type="ARBA" id="ARBA00004496"/>
    </source>
</evidence>
<evidence type="ECO:0000256" key="4">
    <source>
        <dbReference type="ARBA" id="ARBA00022490"/>
    </source>
</evidence>
<dbReference type="EMBL" id="JADJEV010000003">
    <property type="protein sequence ID" value="MBK6973319.1"/>
    <property type="molecule type" value="Genomic_DNA"/>
</dbReference>
<organism evidence="6 7">
    <name type="scientific">Candidatus Methylophosphatis roskildensis</name>
    <dbReference type="NCBI Taxonomy" id="2899263"/>
    <lineage>
        <taxon>Bacteria</taxon>
        <taxon>Pseudomonadati</taxon>
        <taxon>Pseudomonadota</taxon>
        <taxon>Betaproteobacteria</taxon>
        <taxon>Nitrosomonadales</taxon>
        <taxon>Sterolibacteriaceae</taxon>
        <taxon>Candidatus Methylophosphatis</taxon>
    </lineage>
</organism>
<dbReference type="PANTHER" id="PTHR39585">
    <property type="entry name" value="FAD ASSEMBLY FACTOR SDHE"/>
    <property type="match status" value="1"/>
</dbReference>
<dbReference type="InterPro" id="IPR005631">
    <property type="entry name" value="SDH"/>
</dbReference>
<comment type="subcellular location">
    <subcellularLocation>
        <location evidence="1">Cytoplasm</location>
    </subcellularLocation>
</comment>
<keyword evidence="5" id="KW-0143">Chaperone</keyword>
<dbReference type="Proteomes" id="UP000807785">
    <property type="component" value="Unassembled WGS sequence"/>
</dbReference>
<evidence type="ECO:0000256" key="5">
    <source>
        <dbReference type="ARBA" id="ARBA00023186"/>
    </source>
</evidence>